<protein>
    <recommendedName>
        <fullName evidence="1">SET domain-containing protein</fullName>
    </recommendedName>
</protein>
<dbReference type="Pfam" id="PF00856">
    <property type="entry name" value="SET"/>
    <property type="match status" value="1"/>
</dbReference>
<feature type="domain" description="SET" evidence="1">
    <location>
        <begin position="6"/>
        <end position="117"/>
    </location>
</feature>
<evidence type="ECO:0000313" key="3">
    <source>
        <dbReference type="Proteomes" id="UP001180453"/>
    </source>
</evidence>
<name>A0ABU1YM02_ROSSA</name>
<dbReference type="RefSeq" id="WP_310265213.1">
    <property type="nucleotide sequence ID" value="NZ_JAVDXU010000002.1"/>
</dbReference>
<dbReference type="InterPro" id="IPR001214">
    <property type="entry name" value="SET_dom"/>
</dbReference>
<keyword evidence="3" id="KW-1185">Reference proteome</keyword>
<dbReference type="PIRSF" id="PIRSF022536">
    <property type="entry name" value="A612L_SET"/>
    <property type="match status" value="1"/>
</dbReference>
<proteinExistence type="predicted"/>
<accession>A0ABU1YM02</accession>
<comment type="caution">
    <text evidence="2">The sequence shown here is derived from an EMBL/GenBank/DDBJ whole genome shotgun (WGS) entry which is preliminary data.</text>
</comment>
<organism evidence="2 3">
    <name type="scientific">Roseateles saccharophilus</name>
    <name type="common">Pseudomonas saccharophila</name>
    <dbReference type="NCBI Taxonomy" id="304"/>
    <lineage>
        <taxon>Bacteria</taxon>
        <taxon>Pseudomonadati</taxon>
        <taxon>Pseudomonadota</taxon>
        <taxon>Betaproteobacteria</taxon>
        <taxon>Burkholderiales</taxon>
        <taxon>Sphaerotilaceae</taxon>
        <taxon>Roseateles</taxon>
    </lineage>
</organism>
<dbReference type="Gene3D" id="2.170.270.10">
    <property type="entry name" value="SET domain"/>
    <property type="match status" value="1"/>
</dbReference>
<sequence>MTISFPSVYIKDTGTAKGRGAYASRAHAKGETVEACPVVLFTGSYASVPGEVRKLLFNWGVLAGTDTAHCLALGYGSLYNHENPANMRYEADAESRLLRFVAIRDIAADEELTVNYNAVGGGHESDQNTWFTGMGVEVYNG</sequence>
<dbReference type="PROSITE" id="PS50280">
    <property type="entry name" value="SET"/>
    <property type="match status" value="1"/>
</dbReference>
<dbReference type="SUPFAM" id="SSF82199">
    <property type="entry name" value="SET domain"/>
    <property type="match status" value="1"/>
</dbReference>
<dbReference type="InterPro" id="IPR046341">
    <property type="entry name" value="SET_dom_sf"/>
</dbReference>
<dbReference type="InterPro" id="IPR009207">
    <property type="entry name" value="SET7_MeTrfase"/>
</dbReference>
<dbReference type="Proteomes" id="UP001180453">
    <property type="component" value="Unassembled WGS sequence"/>
</dbReference>
<reference evidence="2 3" key="1">
    <citation type="submission" date="2023-07" db="EMBL/GenBank/DDBJ databases">
        <title>Sorghum-associated microbial communities from plants grown in Nebraska, USA.</title>
        <authorList>
            <person name="Schachtman D."/>
        </authorList>
    </citation>
    <scope>NUCLEOTIDE SEQUENCE [LARGE SCALE GENOMIC DNA]</scope>
    <source>
        <strain evidence="2 3">BE314</strain>
    </source>
</reference>
<dbReference type="EMBL" id="JAVDXU010000002">
    <property type="protein sequence ID" value="MDR7269880.1"/>
    <property type="molecule type" value="Genomic_DNA"/>
</dbReference>
<evidence type="ECO:0000313" key="2">
    <source>
        <dbReference type="EMBL" id="MDR7269880.1"/>
    </source>
</evidence>
<gene>
    <name evidence="2" type="ORF">J2X20_002538</name>
</gene>
<dbReference type="SMART" id="SM00317">
    <property type="entry name" value="SET"/>
    <property type="match status" value="1"/>
</dbReference>
<evidence type="ECO:0000259" key="1">
    <source>
        <dbReference type="PROSITE" id="PS50280"/>
    </source>
</evidence>